<sequence>MAKLFGYPINVEAEGGGGGSGGGSANAEASRSGISAGLPQREESNPHSRFPESGSSAPMDPQSDLDNSFIDFFGRESNDIETAGEPRNQRQRIAPSEVDIPGGFGDVTEEMELGLGIGAPSGDDSVTVNKVTDPGRVVVGNTDLTPLGGSMGLAPFDDDLFCEEEAMLMTDQLELEPVQSRTAPVNNIDALEFAEAVLMNAVEGSSIMDVDAEFYLAMFPRPGGEGTHGAYADVFAEPFNQEHPPPLPKIRGTRPASKRVVDDLPVVVITSEELSKGKIVCAVCTGKIVCAVEEKVTRLPCWHYYHGECIVPWLGVKNTCPVCRFQLPTDERKG</sequence>
<dbReference type="PANTHER" id="PTHR15710">
    <property type="entry name" value="E3 UBIQUITIN-PROTEIN LIGASE PRAJA"/>
    <property type="match status" value="1"/>
</dbReference>
<dbReference type="OrthoDB" id="8062037at2759"/>
<dbReference type="GeneID" id="108815141"/>
<reference evidence="10" key="2">
    <citation type="submission" date="2025-08" db="UniProtKB">
        <authorList>
            <consortium name="RefSeq"/>
        </authorList>
    </citation>
    <scope>IDENTIFICATION</scope>
    <source>
        <tissue evidence="10">Leaf</tissue>
    </source>
</reference>
<protein>
    <recommendedName>
        <fullName evidence="2">RING-type E3 ubiquitin transferase</fullName>
        <ecNumber evidence="2">2.3.2.27</ecNumber>
    </recommendedName>
</protein>
<feature type="compositionally biased region" description="Basic and acidic residues" evidence="7">
    <location>
        <begin position="40"/>
        <end position="50"/>
    </location>
</feature>
<dbReference type="GO" id="GO:0008270">
    <property type="term" value="F:zinc ion binding"/>
    <property type="evidence" value="ECO:0007669"/>
    <property type="project" value="UniProtKB-KW"/>
</dbReference>
<dbReference type="AlphaFoldDB" id="A0A6J0K5S4"/>
<evidence type="ECO:0000256" key="5">
    <source>
        <dbReference type="ARBA" id="ARBA00022833"/>
    </source>
</evidence>
<dbReference type="GO" id="GO:0016567">
    <property type="term" value="P:protein ubiquitination"/>
    <property type="evidence" value="ECO:0007669"/>
    <property type="project" value="TreeGrafter"/>
</dbReference>
<dbReference type="Pfam" id="PF13639">
    <property type="entry name" value="zf-RING_2"/>
    <property type="match status" value="1"/>
</dbReference>
<evidence type="ECO:0000259" key="8">
    <source>
        <dbReference type="PROSITE" id="PS50089"/>
    </source>
</evidence>
<evidence type="ECO:0000256" key="6">
    <source>
        <dbReference type="PROSITE-ProRule" id="PRU00175"/>
    </source>
</evidence>
<dbReference type="PROSITE" id="PS50089">
    <property type="entry name" value="ZF_RING_2"/>
    <property type="match status" value="1"/>
</dbReference>
<comment type="catalytic activity">
    <reaction evidence="1">
        <text>S-ubiquitinyl-[E2 ubiquitin-conjugating enzyme]-L-cysteine + [acceptor protein]-L-lysine = [E2 ubiquitin-conjugating enzyme]-L-cysteine + N(6)-ubiquitinyl-[acceptor protein]-L-lysine.</text>
        <dbReference type="EC" id="2.3.2.27"/>
    </reaction>
</comment>
<evidence type="ECO:0000256" key="1">
    <source>
        <dbReference type="ARBA" id="ARBA00000900"/>
    </source>
</evidence>
<evidence type="ECO:0000313" key="9">
    <source>
        <dbReference type="Proteomes" id="UP000504610"/>
    </source>
</evidence>
<dbReference type="SMART" id="SM00184">
    <property type="entry name" value="RING"/>
    <property type="match status" value="1"/>
</dbReference>
<dbReference type="RefSeq" id="XP_018443297.1">
    <property type="nucleotide sequence ID" value="XM_018587795.1"/>
</dbReference>
<feature type="domain" description="RING-type" evidence="8">
    <location>
        <begin position="281"/>
        <end position="324"/>
    </location>
</feature>
<dbReference type="GO" id="GO:0005737">
    <property type="term" value="C:cytoplasm"/>
    <property type="evidence" value="ECO:0007669"/>
    <property type="project" value="TreeGrafter"/>
</dbReference>
<dbReference type="Proteomes" id="UP000504610">
    <property type="component" value="Chromosome 7"/>
</dbReference>
<organism evidence="9 10">
    <name type="scientific">Raphanus sativus</name>
    <name type="common">Radish</name>
    <name type="synonym">Raphanus raphanistrum var. sativus</name>
    <dbReference type="NCBI Taxonomy" id="3726"/>
    <lineage>
        <taxon>Eukaryota</taxon>
        <taxon>Viridiplantae</taxon>
        <taxon>Streptophyta</taxon>
        <taxon>Embryophyta</taxon>
        <taxon>Tracheophyta</taxon>
        <taxon>Spermatophyta</taxon>
        <taxon>Magnoliopsida</taxon>
        <taxon>eudicotyledons</taxon>
        <taxon>Gunneridae</taxon>
        <taxon>Pentapetalae</taxon>
        <taxon>rosids</taxon>
        <taxon>malvids</taxon>
        <taxon>Brassicales</taxon>
        <taxon>Brassicaceae</taxon>
        <taxon>Brassiceae</taxon>
        <taxon>Raphanus</taxon>
    </lineage>
</organism>
<evidence type="ECO:0000313" key="10">
    <source>
        <dbReference type="RefSeq" id="XP_018443297.1"/>
    </source>
</evidence>
<proteinExistence type="predicted"/>
<evidence type="ECO:0000256" key="7">
    <source>
        <dbReference type="SAM" id="MobiDB-lite"/>
    </source>
</evidence>
<dbReference type="GO" id="GO:0061630">
    <property type="term" value="F:ubiquitin protein ligase activity"/>
    <property type="evidence" value="ECO:0007669"/>
    <property type="project" value="UniProtKB-EC"/>
</dbReference>
<evidence type="ECO:0000256" key="3">
    <source>
        <dbReference type="ARBA" id="ARBA00022723"/>
    </source>
</evidence>
<keyword evidence="4 6" id="KW-0863">Zinc-finger</keyword>
<reference evidence="9" key="1">
    <citation type="journal article" date="2019" name="Database">
        <title>The radish genome database (RadishGD): an integrated information resource for radish genomics.</title>
        <authorList>
            <person name="Yu H.J."/>
            <person name="Baek S."/>
            <person name="Lee Y.J."/>
            <person name="Cho A."/>
            <person name="Mun J.H."/>
        </authorList>
    </citation>
    <scope>NUCLEOTIDE SEQUENCE [LARGE SCALE GENOMIC DNA]</scope>
    <source>
        <strain evidence="9">cv. WK10039</strain>
    </source>
</reference>
<keyword evidence="3" id="KW-0479">Metal-binding</keyword>
<feature type="compositionally biased region" description="Gly residues" evidence="7">
    <location>
        <begin position="14"/>
        <end position="24"/>
    </location>
</feature>
<evidence type="ECO:0000256" key="4">
    <source>
        <dbReference type="ARBA" id="ARBA00022771"/>
    </source>
</evidence>
<dbReference type="PANTHER" id="PTHR15710:SF230">
    <property type="entry name" value="OS08G0464400 PROTEIN"/>
    <property type="match status" value="1"/>
</dbReference>
<dbReference type="EC" id="2.3.2.27" evidence="2"/>
<dbReference type="Gene3D" id="3.30.40.10">
    <property type="entry name" value="Zinc/RING finger domain, C3HC4 (zinc finger)"/>
    <property type="match status" value="1"/>
</dbReference>
<dbReference type="SUPFAM" id="SSF57850">
    <property type="entry name" value="RING/U-box"/>
    <property type="match status" value="1"/>
</dbReference>
<dbReference type="InterPro" id="IPR013083">
    <property type="entry name" value="Znf_RING/FYVE/PHD"/>
</dbReference>
<accession>A0A6J0K5S4</accession>
<dbReference type="InterPro" id="IPR001841">
    <property type="entry name" value="Znf_RING"/>
</dbReference>
<dbReference type="KEGG" id="rsz:108815141"/>
<evidence type="ECO:0000256" key="2">
    <source>
        <dbReference type="ARBA" id="ARBA00012483"/>
    </source>
</evidence>
<gene>
    <name evidence="10" type="primary">LOC108815141</name>
</gene>
<name>A0A6J0K5S4_RAPSA</name>
<keyword evidence="9" id="KW-1185">Reference proteome</keyword>
<keyword evidence="5" id="KW-0862">Zinc</keyword>
<feature type="region of interest" description="Disordered" evidence="7">
    <location>
        <begin position="1"/>
        <end position="102"/>
    </location>
</feature>